<dbReference type="SUPFAM" id="SSF48264">
    <property type="entry name" value="Cytochrome P450"/>
    <property type="match status" value="1"/>
</dbReference>
<comment type="similarity">
    <text evidence="3">Belongs to the cytochrome P450 family.</text>
</comment>
<dbReference type="AlphaFoldDB" id="A0AA88E894"/>
<feature type="region of interest" description="Disordered" evidence="10">
    <location>
        <begin position="140"/>
        <end position="162"/>
    </location>
</feature>
<keyword evidence="7" id="KW-0408">Iron</keyword>
<proteinExistence type="inferred from homology"/>
<evidence type="ECO:0000313" key="12">
    <source>
        <dbReference type="Proteomes" id="UP001187192"/>
    </source>
</evidence>
<evidence type="ECO:0000256" key="6">
    <source>
        <dbReference type="ARBA" id="ARBA00023002"/>
    </source>
</evidence>
<sequence length="284" mass="30759">MFIKLGHVPTVIVSSPKAAELFLKTNDALFASRPKVQASKYMSYGTKGMALNRVRSVLAEPEKTMHVTAPEKSSAASEIVDLSQKLGEISAGISCGMILGTNKSHSYCLKELVHEALCLMGTFNIADYVPFLEPFDLLKNPRERGGEKPRENQEKKLEKAKGGYGRAGVRKKGVKNFGAIWGARAECLESQKGGRFRFAYPNPSLGLAKGKSGLVGSQEGGVRKFGIQARLHGFMVGMFPISVQPVVACVHGDDPAWEVGALQFGIRAEFLPSSFTVLLPAPQF</sequence>
<protein>
    <submittedName>
        <fullName evidence="11">Uncharacterized protein</fullName>
    </submittedName>
</protein>
<keyword evidence="9" id="KW-0472">Membrane</keyword>
<evidence type="ECO:0000256" key="1">
    <source>
        <dbReference type="ARBA" id="ARBA00001971"/>
    </source>
</evidence>
<dbReference type="GO" id="GO:0016705">
    <property type="term" value="F:oxidoreductase activity, acting on paired donors, with incorporation or reduction of molecular oxygen"/>
    <property type="evidence" value="ECO:0007669"/>
    <property type="project" value="InterPro"/>
</dbReference>
<comment type="caution">
    <text evidence="11">The sequence shown here is derived from an EMBL/GenBank/DDBJ whole genome shotgun (WGS) entry which is preliminary data.</text>
</comment>
<evidence type="ECO:0000256" key="5">
    <source>
        <dbReference type="ARBA" id="ARBA00022723"/>
    </source>
</evidence>
<evidence type="ECO:0000256" key="8">
    <source>
        <dbReference type="ARBA" id="ARBA00023033"/>
    </source>
</evidence>
<evidence type="ECO:0000256" key="2">
    <source>
        <dbReference type="ARBA" id="ARBA00004370"/>
    </source>
</evidence>
<evidence type="ECO:0000256" key="3">
    <source>
        <dbReference type="ARBA" id="ARBA00010617"/>
    </source>
</evidence>
<evidence type="ECO:0000256" key="10">
    <source>
        <dbReference type="SAM" id="MobiDB-lite"/>
    </source>
</evidence>
<dbReference type="Gene3D" id="1.10.630.10">
    <property type="entry name" value="Cytochrome P450"/>
    <property type="match status" value="1"/>
</dbReference>
<dbReference type="Proteomes" id="UP001187192">
    <property type="component" value="Unassembled WGS sequence"/>
</dbReference>
<evidence type="ECO:0000256" key="4">
    <source>
        <dbReference type="ARBA" id="ARBA00022617"/>
    </source>
</evidence>
<dbReference type="GO" id="GO:0004497">
    <property type="term" value="F:monooxygenase activity"/>
    <property type="evidence" value="ECO:0007669"/>
    <property type="project" value="UniProtKB-KW"/>
</dbReference>
<dbReference type="GO" id="GO:0016020">
    <property type="term" value="C:membrane"/>
    <property type="evidence" value="ECO:0007669"/>
    <property type="project" value="UniProtKB-SubCell"/>
</dbReference>
<evidence type="ECO:0000313" key="11">
    <source>
        <dbReference type="EMBL" id="GMN69671.1"/>
    </source>
</evidence>
<gene>
    <name evidence="11" type="ORF">TIFTF001_038719</name>
</gene>
<name>A0AA88E894_FICCA</name>
<dbReference type="GO" id="GO:0005506">
    <property type="term" value="F:iron ion binding"/>
    <property type="evidence" value="ECO:0007669"/>
    <property type="project" value="InterPro"/>
</dbReference>
<dbReference type="EMBL" id="BTGU01000905">
    <property type="protein sequence ID" value="GMN69671.1"/>
    <property type="molecule type" value="Genomic_DNA"/>
</dbReference>
<reference evidence="11" key="1">
    <citation type="submission" date="2023-07" db="EMBL/GenBank/DDBJ databases">
        <title>draft genome sequence of fig (Ficus carica).</title>
        <authorList>
            <person name="Takahashi T."/>
            <person name="Nishimura K."/>
        </authorList>
    </citation>
    <scope>NUCLEOTIDE SEQUENCE</scope>
</reference>
<dbReference type="GO" id="GO:0020037">
    <property type="term" value="F:heme binding"/>
    <property type="evidence" value="ECO:0007669"/>
    <property type="project" value="InterPro"/>
</dbReference>
<evidence type="ECO:0000256" key="7">
    <source>
        <dbReference type="ARBA" id="ARBA00023004"/>
    </source>
</evidence>
<keyword evidence="6" id="KW-0560">Oxidoreductase</keyword>
<accession>A0AA88E894</accession>
<keyword evidence="5" id="KW-0479">Metal-binding</keyword>
<keyword evidence="12" id="KW-1185">Reference proteome</keyword>
<feature type="compositionally biased region" description="Basic and acidic residues" evidence="10">
    <location>
        <begin position="140"/>
        <end position="161"/>
    </location>
</feature>
<evidence type="ECO:0000256" key="9">
    <source>
        <dbReference type="ARBA" id="ARBA00023136"/>
    </source>
</evidence>
<dbReference type="PANTHER" id="PTHR47943:SF9">
    <property type="entry name" value="CYTOCHROME P450"/>
    <property type="match status" value="1"/>
</dbReference>
<keyword evidence="8" id="KW-0503">Monooxygenase</keyword>
<dbReference type="InterPro" id="IPR036396">
    <property type="entry name" value="Cyt_P450_sf"/>
</dbReference>
<comment type="subcellular location">
    <subcellularLocation>
        <location evidence="2">Membrane</location>
    </subcellularLocation>
</comment>
<organism evidence="11 12">
    <name type="scientific">Ficus carica</name>
    <name type="common">Common fig</name>
    <dbReference type="NCBI Taxonomy" id="3494"/>
    <lineage>
        <taxon>Eukaryota</taxon>
        <taxon>Viridiplantae</taxon>
        <taxon>Streptophyta</taxon>
        <taxon>Embryophyta</taxon>
        <taxon>Tracheophyta</taxon>
        <taxon>Spermatophyta</taxon>
        <taxon>Magnoliopsida</taxon>
        <taxon>eudicotyledons</taxon>
        <taxon>Gunneridae</taxon>
        <taxon>Pentapetalae</taxon>
        <taxon>rosids</taxon>
        <taxon>fabids</taxon>
        <taxon>Rosales</taxon>
        <taxon>Moraceae</taxon>
        <taxon>Ficeae</taxon>
        <taxon>Ficus</taxon>
    </lineage>
</organism>
<comment type="cofactor">
    <cofactor evidence="1">
        <name>heme</name>
        <dbReference type="ChEBI" id="CHEBI:30413"/>
    </cofactor>
</comment>
<keyword evidence="4" id="KW-0349">Heme</keyword>
<dbReference type="PANTHER" id="PTHR47943">
    <property type="entry name" value="CYTOCHROME P450 93A3-LIKE"/>
    <property type="match status" value="1"/>
</dbReference>